<evidence type="ECO:0000313" key="1">
    <source>
        <dbReference type="EMBL" id="CAB4279174.1"/>
    </source>
</evidence>
<evidence type="ECO:0000313" key="3">
    <source>
        <dbReference type="Proteomes" id="UP000507222"/>
    </source>
</evidence>
<proteinExistence type="predicted"/>
<dbReference type="AlphaFoldDB" id="A0A6J5UUY7"/>
<dbReference type="SUPFAM" id="SSF52047">
    <property type="entry name" value="RNI-like"/>
    <property type="match status" value="1"/>
</dbReference>
<sequence>MRKEDLKVLCSSIEKLSKLCALSITSVEEDGIIDLQHLSSSPLLLQRLYLQGRLETLPHCIPSLHSIVMLRLKWSRLKDDPLVFLQYLPNLVHLELSQVFEGDSIFGAGGQQVDIMQDGGAC</sequence>
<gene>
    <name evidence="1" type="ORF">CURHAP_LOCUS31333</name>
    <name evidence="2" type="ORF">ORAREDHAP_LOCUS30901</name>
</gene>
<dbReference type="Gene3D" id="3.80.10.10">
    <property type="entry name" value="Ribonuclease Inhibitor"/>
    <property type="match status" value="1"/>
</dbReference>
<dbReference type="EMBL" id="CAEKKB010000005">
    <property type="protein sequence ID" value="CAB4309614.1"/>
    <property type="molecule type" value="Genomic_DNA"/>
</dbReference>
<dbReference type="EMBL" id="CAEKDK010000005">
    <property type="protein sequence ID" value="CAB4279174.1"/>
    <property type="molecule type" value="Genomic_DNA"/>
</dbReference>
<protein>
    <recommendedName>
        <fullName evidence="5">NB-ARC domain-containing protein</fullName>
    </recommendedName>
</protein>
<evidence type="ECO:0000313" key="4">
    <source>
        <dbReference type="Proteomes" id="UP000507245"/>
    </source>
</evidence>
<accession>A0A6J5UUY7</accession>
<name>A0A6J5UUY7_PRUAR</name>
<reference evidence="1 3" key="2">
    <citation type="submission" date="2020-05" db="EMBL/GenBank/DDBJ databases">
        <authorList>
            <person name="Campoy J."/>
            <person name="Schneeberger K."/>
            <person name="Spophaly S."/>
        </authorList>
    </citation>
    <scope>NUCLEOTIDE SEQUENCE [LARGE SCALE GENOMIC DNA]</scope>
    <source>
        <strain evidence="1">PruArmRojPasFocal</strain>
    </source>
</reference>
<dbReference type="Proteomes" id="UP000507222">
    <property type="component" value="Unassembled WGS sequence"/>
</dbReference>
<organism evidence="1 3">
    <name type="scientific">Prunus armeniaca</name>
    <name type="common">Apricot</name>
    <name type="synonym">Armeniaca vulgaris</name>
    <dbReference type="NCBI Taxonomy" id="36596"/>
    <lineage>
        <taxon>Eukaryota</taxon>
        <taxon>Viridiplantae</taxon>
        <taxon>Streptophyta</taxon>
        <taxon>Embryophyta</taxon>
        <taxon>Tracheophyta</taxon>
        <taxon>Spermatophyta</taxon>
        <taxon>Magnoliopsida</taxon>
        <taxon>eudicotyledons</taxon>
        <taxon>Gunneridae</taxon>
        <taxon>Pentapetalae</taxon>
        <taxon>rosids</taxon>
        <taxon>fabids</taxon>
        <taxon>Rosales</taxon>
        <taxon>Rosaceae</taxon>
        <taxon>Amygdaloideae</taxon>
        <taxon>Amygdaleae</taxon>
        <taxon>Prunus</taxon>
    </lineage>
</organism>
<evidence type="ECO:0000313" key="2">
    <source>
        <dbReference type="EMBL" id="CAB4309614.1"/>
    </source>
</evidence>
<dbReference type="Proteomes" id="UP000507245">
    <property type="component" value="Unassembled WGS sequence"/>
</dbReference>
<dbReference type="InterPro" id="IPR032675">
    <property type="entry name" value="LRR_dom_sf"/>
</dbReference>
<keyword evidence="4" id="KW-1185">Reference proteome</keyword>
<reference evidence="4" key="1">
    <citation type="journal article" date="2020" name="Genome Biol.">
        <title>Gamete binning: chromosome-level and haplotype-resolved genome assembly enabled by high-throughput single-cell sequencing of gamete genomes.</title>
        <authorList>
            <person name="Campoy J.A."/>
            <person name="Sun H."/>
            <person name="Goel M."/>
            <person name="Jiao W.-B."/>
            <person name="Folz-Donahue K."/>
            <person name="Wang N."/>
            <person name="Rubio M."/>
            <person name="Liu C."/>
            <person name="Kukat C."/>
            <person name="Ruiz D."/>
            <person name="Huettel B."/>
            <person name="Schneeberger K."/>
        </authorList>
    </citation>
    <scope>NUCLEOTIDE SEQUENCE [LARGE SCALE GENOMIC DNA]</scope>
    <source>
        <strain evidence="4">cv. Rojo Pasion</strain>
    </source>
</reference>
<evidence type="ECO:0008006" key="5">
    <source>
        <dbReference type="Google" id="ProtNLM"/>
    </source>
</evidence>
<dbReference type="OrthoDB" id="598235at2759"/>